<keyword evidence="2" id="KW-0678">Repressor</keyword>
<dbReference type="PANTHER" id="PTHR34984">
    <property type="entry name" value="CARBON STORAGE REGULATOR"/>
    <property type="match status" value="1"/>
</dbReference>
<dbReference type="PANTHER" id="PTHR34984:SF1">
    <property type="entry name" value="CARBON STORAGE REGULATOR"/>
    <property type="match status" value="1"/>
</dbReference>
<dbReference type="InterPro" id="IPR036107">
    <property type="entry name" value="CsrA_sf"/>
</dbReference>
<keyword evidence="1" id="KW-0963">Cytoplasm</keyword>
<reference evidence="5" key="1">
    <citation type="submission" date="2019-08" db="EMBL/GenBank/DDBJ databases">
        <authorList>
            <person name="Kucharzyk K."/>
            <person name="Murdoch R.W."/>
            <person name="Higgins S."/>
            <person name="Loffler F."/>
        </authorList>
    </citation>
    <scope>NUCLEOTIDE SEQUENCE</scope>
</reference>
<dbReference type="GO" id="GO:0006109">
    <property type="term" value="P:regulation of carbohydrate metabolic process"/>
    <property type="evidence" value="ECO:0007669"/>
    <property type="project" value="InterPro"/>
</dbReference>
<name>A0A645EAS1_9ZZZZ</name>
<dbReference type="NCBIfam" id="NF002469">
    <property type="entry name" value="PRK01712.1"/>
    <property type="match status" value="1"/>
</dbReference>
<evidence type="ECO:0000256" key="2">
    <source>
        <dbReference type="ARBA" id="ARBA00022491"/>
    </source>
</evidence>
<dbReference type="EMBL" id="VSSQ01043952">
    <property type="protein sequence ID" value="MPM97722.1"/>
    <property type="molecule type" value="Genomic_DNA"/>
</dbReference>
<sequence>MLVLARKKDEAIVIGDDIEIIITEISEDKVKIGIKAPKHMKIFRKELLAQVKEENLESASVKVDLEALAKAMKK</sequence>
<comment type="caution">
    <text evidence="5">The sequence shown here is derived from an EMBL/GenBank/DDBJ whole genome shotgun (WGS) entry which is preliminary data.</text>
</comment>
<dbReference type="Gene3D" id="2.60.40.4380">
    <property type="entry name" value="Translational regulator CsrA"/>
    <property type="match status" value="1"/>
</dbReference>
<accession>A0A645EAS1</accession>
<dbReference type="GO" id="GO:0005829">
    <property type="term" value="C:cytosol"/>
    <property type="evidence" value="ECO:0007669"/>
    <property type="project" value="TreeGrafter"/>
</dbReference>
<keyword evidence="4" id="KW-0694">RNA-binding</keyword>
<evidence type="ECO:0000256" key="3">
    <source>
        <dbReference type="ARBA" id="ARBA00022845"/>
    </source>
</evidence>
<evidence type="ECO:0000256" key="4">
    <source>
        <dbReference type="ARBA" id="ARBA00022884"/>
    </source>
</evidence>
<evidence type="ECO:0000313" key="5">
    <source>
        <dbReference type="EMBL" id="MPM97722.1"/>
    </source>
</evidence>
<dbReference type="NCBIfam" id="TIGR00202">
    <property type="entry name" value="csrA"/>
    <property type="match status" value="1"/>
</dbReference>
<dbReference type="AlphaFoldDB" id="A0A645EAS1"/>
<organism evidence="5">
    <name type="scientific">bioreactor metagenome</name>
    <dbReference type="NCBI Taxonomy" id="1076179"/>
    <lineage>
        <taxon>unclassified sequences</taxon>
        <taxon>metagenomes</taxon>
        <taxon>ecological metagenomes</taxon>
    </lineage>
</organism>
<dbReference type="FunFam" id="2.60.40.4380:FF:000002">
    <property type="entry name" value="Translational regulator CsrA"/>
    <property type="match status" value="1"/>
</dbReference>
<keyword evidence="3" id="KW-0810">Translation regulation</keyword>
<dbReference type="GO" id="GO:0045947">
    <property type="term" value="P:negative regulation of translational initiation"/>
    <property type="evidence" value="ECO:0007669"/>
    <property type="project" value="TreeGrafter"/>
</dbReference>
<dbReference type="HAMAP" id="MF_00167">
    <property type="entry name" value="CsrA"/>
    <property type="match status" value="1"/>
</dbReference>
<evidence type="ECO:0000256" key="1">
    <source>
        <dbReference type="ARBA" id="ARBA00022490"/>
    </source>
</evidence>
<dbReference type="Pfam" id="PF02599">
    <property type="entry name" value="CsrA"/>
    <property type="match status" value="1"/>
</dbReference>
<dbReference type="InterPro" id="IPR003751">
    <property type="entry name" value="CsrA"/>
</dbReference>
<dbReference type="GO" id="GO:0048027">
    <property type="term" value="F:mRNA 5'-UTR binding"/>
    <property type="evidence" value="ECO:0007669"/>
    <property type="project" value="TreeGrafter"/>
</dbReference>
<dbReference type="GO" id="GO:0006402">
    <property type="term" value="P:mRNA catabolic process"/>
    <property type="evidence" value="ECO:0007669"/>
    <property type="project" value="InterPro"/>
</dbReference>
<protein>
    <submittedName>
        <fullName evidence="5">Translational regulator CsrA</fullName>
    </submittedName>
</protein>
<gene>
    <name evidence="5" type="primary">csrA_15</name>
    <name evidence="5" type="ORF">SDC9_144899</name>
</gene>
<proteinExistence type="inferred from homology"/>
<dbReference type="SUPFAM" id="SSF117130">
    <property type="entry name" value="CsrA-like"/>
    <property type="match status" value="1"/>
</dbReference>